<dbReference type="SFLD" id="SFLDG01109">
    <property type="entry name" value="Uncharacterised_Radical_SAM_Su"/>
    <property type="match status" value="1"/>
</dbReference>
<accession>A0A1L8CVB8</accession>
<comment type="caution">
    <text evidence="8">The sequence shown here is derived from an EMBL/GenBank/DDBJ whole genome shotgun (WGS) entry which is preliminary data.</text>
</comment>
<dbReference type="SUPFAM" id="SSF102114">
    <property type="entry name" value="Radical SAM enzymes"/>
    <property type="match status" value="1"/>
</dbReference>
<evidence type="ECO:0000259" key="7">
    <source>
        <dbReference type="PROSITE" id="PS51918"/>
    </source>
</evidence>
<keyword evidence="5" id="KW-0408">Iron</keyword>
<protein>
    <submittedName>
        <fullName evidence="8">Radical SAM protein</fullName>
    </submittedName>
</protein>
<evidence type="ECO:0000256" key="1">
    <source>
        <dbReference type="ARBA" id="ARBA00001966"/>
    </source>
</evidence>
<dbReference type="InterPro" id="IPR007197">
    <property type="entry name" value="rSAM"/>
</dbReference>
<dbReference type="CDD" id="cd01335">
    <property type="entry name" value="Radical_SAM"/>
    <property type="match status" value="1"/>
</dbReference>
<dbReference type="OrthoDB" id="9764628at2"/>
<dbReference type="PROSITE" id="PS51918">
    <property type="entry name" value="RADICAL_SAM"/>
    <property type="match status" value="1"/>
</dbReference>
<proteinExistence type="predicted"/>
<dbReference type="InterPro" id="IPR058240">
    <property type="entry name" value="rSAM_sf"/>
</dbReference>
<dbReference type="STRING" id="870242.cpu_13620"/>
<organism evidence="8 9">
    <name type="scientific">Carboxydothermus pertinax</name>
    <dbReference type="NCBI Taxonomy" id="870242"/>
    <lineage>
        <taxon>Bacteria</taxon>
        <taxon>Bacillati</taxon>
        <taxon>Bacillota</taxon>
        <taxon>Clostridia</taxon>
        <taxon>Thermoanaerobacterales</taxon>
        <taxon>Thermoanaerobacteraceae</taxon>
        <taxon>Carboxydothermus</taxon>
    </lineage>
</organism>
<keyword evidence="6" id="KW-0411">Iron-sulfur</keyword>
<dbReference type="InterPro" id="IPR013785">
    <property type="entry name" value="Aldolase_TIM"/>
</dbReference>
<dbReference type="InterPro" id="IPR034457">
    <property type="entry name" value="Organic_radical-activating"/>
</dbReference>
<evidence type="ECO:0000256" key="3">
    <source>
        <dbReference type="ARBA" id="ARBA00022691"/>
    </source>
</evidence>
<dbReference type="RefSeq" id="WP_075859310.1">
    <property type="nucleotide sequence ID" value="NZ_BDJK01000020.1"/>
</dbReference>
<dbReference type="EMBL" id="BDJK01000020">
    <property type="protein sequence ID" value="GAV22852.1"/>
    <property type="molecule type" value="Genomic_DNA"/>
</dbReference>
<gene>
    <name evidence="8" type="ORF">cpu_13620</name>
</gene>
<name>A0A1L8CVB8_9THEO</name>
<keyword evidence="4" id="KW-0479">Metal-binding</keyword>
<evidence type="ECO:0000313" key="8">
    <source>
        <dbReference type="EMBL" id="GAV22852.1"/>
    </source>
</evidence>
<dbReference type="SFLD" id="SFLDS00029">
    <property type="entry name" value="Radical_SAM"/>
    <property type="match status" value="1"/>
</dbReference>
<feature type="domain" description="Radical SAM core" evidence="7">
    <location>
        <begin position="167"/>
        <end position="397"/>
    </location>
</feature>
<evidence type="ECO:0000256" key="6">
    <source>
        <dbReference type="ARBA" id="ARBA00023014"/>
    </source>
</evidence>
<dbReference type="PANTHER" id="PTHR30352">
    <property type="entry name" value="PYRUVATE FORMATE-LYASE-ACTIVATING ENZYME"/>
    <property type="match status" value="1"/>
</dbReference>
<reference evidence="9" key="1">
    <citation type="submission" date="2016-12" db="EMBL/GenBank/DDBJ databases">
        <title>Draft Genome Sequences od Carboxydothermus pertinax and islandicus, Hydrogenogenic Carboxydotrophic Bacteria.</title>
        <authorList>
            <person name="Fukuyama Y."/>
            <person name="Ohmae K."/>
            <person name="Yoneda Y."/>
            <person name="Yoshida T."/>
            <person name="Sako Y."/>
        </authorList>
    </citation>
    <scope>NUCLEOTIDE SEQUENCE [LARGE SCALE GENOMIC DNA]</scope>
    <source>
        <strain evidence="9">Ug1</strain>
    </source>
</reference>
<dbReference type="Proteomes" id="UP000187485">
    <property type="component" value="Unassembled WGS sequence"/>
</dbReference>
<dbReference type="GO" id="GO:0051539">
    <property type="term" value="F:4 iron, 4 sulfur cluster binding"/>
    <property type="evidence" value="ECO:0007669"/>
    <property type="project" value="UniProtKB-KW"/>
</dbReference>
<dbReference type="GO" id="GO:0046872">
    <property type="term" value="F:metal ion binding"/>
    <property type="evidence" value="ECO:0007669"/>
    <property type="project" value="UniProtKB-KW"/>
</dbReference>
<keyword evidence="9" id="KW-1185">Reference proteome</keyword>
<evidence type="ECO:0000256" key="2">
    <source>
        <dbReference type="ARBA" id="ARBA00022485"/>
    </source>
</evidence>
<dbReference type="SMART" id="SM00729">
    <property type="entry name" value="Elp3"/>
    <property type="match status" value="1"/>
</dbReference>
<dbReference type="Gene3D" id="3.20.20.70">
    <property type="entry name" value="Aldolase class I"/>
    <property type="match status" value="1"/>
</dbReference>
<dbReference type="Pfam" id="PF04055">
    <property type="entry name" value="Radical_SAM"/>
    <property type="match status" value="1"/>
</dbReference>
<evidence type="ECO:0000256" key="5">
    <source>
        <dbReference type="ARBA" id="ARBA00023004"/>
    </source>
</evidence>
<evidence type="ECO:0000256" key="4">
    <source>
        <dbReference type="ARBA" id="ARBA00022723"/>
    </source>
</evidence>
<keyword evidence="2" id="KW-0004">4Fe-4S</keyword>
<dbReference type="AlphaFoldDB" id="A0A1L8CVB8"/>
<dbReference type="PANTHER" id="PTHR30352:SF5">
    <property type="entry name" value="PYRUVATE FORMATE-LYASE 1-ACTIVATING ENZYME"/>
    <property type="match status" value="1"/>
</dbReference>
<sequence>MRIVVAKKNGEFFDYPLYPAGRTGSFFTPIEKKELIKLPPGATLVLIPGSRSLGFDREGRLKKTNYLAVAALLPQGYTRLYLPAYVRTKEEVLPLFGYTAVVALKGELFVAAAKTDDDFRWSPENYDLPELKEKINEAKKLFPENRLVRHLENCAVNYRCFTAQNLFYGRWEGGIPVSPACNARCLGCISLQPADRCPSPQERICFVPNVQEVFELLAYHLSRAKEEGIISFGQGCEGEPSLQAGVISEAILKVRRELKGGTININTNGGNFNGLKEIIDAGVDSLRISIISAREEVYERYYQPVNYRLNEVKKTIKYAKEKGKFVALNYLVFPGLSDTEVEYEALANFIRECGPDMVQFRNLNIDPDYLGARIAFPPNPFGLYNLFLQLKRDFPELILGNYSRPVNRGENTT</sequence>
<dbReference type="GO" id="GO:0003824">
    <property type="term" value="F:catalytic activity"/>
    <property type="evidence" value="ECO:0007669"/>
    <property type="project" value="InterPro"/>
</dbReference>
<evidence type="ECO:0000313" key="9">
    <source>
        <dbReference type="Proteomes" id="UP000187485"/>
    </source>
</evidence>
<comment type="cofactor">
    <cofactor evidence="1">
        <name>[4Fe-4S] cluster</name>
        <dbReference type="ChEBI" id="CHEBI:49883"/>
    </cofactor>
</comment>
<dbReference type="InterPro" id="IPR006638">
    <property type="entry name" value="Elp3/MiaA/NifB-like_rSAM"/>
</dbReference>
<keyword evidence="3" id="KW-0949">S-adenosyl-L-methionine</keyword>